<evidence type="ECO:0000259" key="1">
    <source>
        <dbReference type="Pfam" id="PF00534"/>
    </source>
</evidence>
<dbReference type="InterPro" id="IPR050194">
    <property type="entry name" value="Glycosyltransferase_grp1"/>
</dbReference>
<dbReference type="PANTHER" id="PTHR45947">
    <property type="entry name" value="SULFOQUINOVOSYL TRANSFERASE SQD2"/>
    <property type="match status" value="1"/>
</dbReference>
<feature type="domain" description="Glycosyl transferase family 1" evidence="1">
    <location>
        <begin position="190"/>
        <end position="353"/>
    </location>
</feature>
<reference evidence="3 4" key="1">
    <citation type="submission" date="2011-03" db="EMBL/GenBank/DDBJ databases">
        <title>Deep-sequencing identification of multiple resistance mechanism for the high antibiotic-resistance strain Streptococcus suis R61.</title>
        <authorList>
            <person name="Hu P."/>
            <person name="Yang M."/>
            <person name="Jin M."/>
            <person name="Xiao J."/>
        </authorList>
    </citation>
    <scope>NUCLEOTIDE SEQUENCE [LARGE SCALE GENOMIC DNA]</scope>
    <source>
        <strain evidence="3 4">R61</strain>
    </source>
</reference>
<protein>
    <submittedName>
        <fullName evidence="3">Capsular polysaccharide biosynthesis protein</fullName>
    </submittedName>
</protein>
<accession>A0AA87F8V4</accession>
<dbReference type="GO" id="GO:0016757">
    <property type="term" value="F:glycosyltransferase activity"/>
    <property type="evidence" value="ECO:0007669"/>
    <property type="project" value="InterPro"/>
</dbReference>
<evidence type="ECO:0000313" key="3">
    <source>
        <dbReference type="EMBL" id="EHC03238.1"/>
    </source>
</evidence>
<dbReference type="PANTHER" id="PTHR45947:SF3">
    <property type="entry name" value="SULFOQUINOVOSYL TRANSFERASE SQD2"/>
    <property type="match status" value="1"/>
</dbReference>
<sequence length="375" mass="42430">MSRSLKMKILYVTTISNTLNAFFIPHIEQLVEDGHTVDVACKLERPFEDNLLSLVGATYELPFSRSPLRNPYIELIGQLRAVVKNGGYDIVHTHTPIASAIVRLACRNLPNVRVFYTAHGFHFLKGGPLFNWLTYYPIEKFLSRYTDTLITINHEDYTIAKKNFQMKHLYLVNGVGIDTEKFQPVNEEEKSELKRRLGFDANKKYLIFVGELNANKNQTVLIEMMEQLSKKRQDLVLLLVGHGVLADTYQQQVDEKQLGDFVHLLGYRSDVPDLMKISELALSSSKREGLPVNLIEAMATGLPLVVSNCRGNRDLVETGQNGIVLKEATAEAFADAVEQLIDDEELYQSYSADSYRKSQNHAVANIKKDIAATYN</sequence>
<name>A0AA87F8V4_STRSU</name>
<dbReference type="SUPFAM" id="SSF53756">
    <property type="entry name" value="UDP-Glycosyltransferase/glycogen phosphorylase"/>
    <property type="match status" value="1"/>
</dbReference>
<dbReference type="Pfam" id="PF00534">
    <property type="entry name" value="Glycos_transf_1"/>
    <property type="match status" value="1"/>
</dbReference>
<proteinExistence type="predicted"/>
<dbReference type="EMBL" id="AEYY01000022">
    <property type="protein sequence ID" value="EHC03238.1"/>
    <property type="molecule type" value="Genomic_DNA"/>
</dbReference>
<dbReference type="InterPro" id="IPR001296">
    <property type="entry name" value="Glyco_trans_1"/>
</dbReference>
<dbReference type="InterPro" id="IPR028098">
    <property type="entry name" value="Glyco_trans_4-like_N"/>
</dbReference>
<gene>
    <name evidence="3" type="ORF">SSUR61_0758</name>
</gene>
<evidence type="ECO:0000313" key="4">
    <source>
        <dbReference type="Proteomes" id="UP000004014"/>
    </source>
</evidence>
<dbReference type="Gene3D" id="3.40.50.2000">
    <property type="entry name" value="Glycogen Phosphorylase B"/>
    <property type="match status" value="2"/>
</dbReference>
<dbReference type="AlphaFoldDB" id="A0AA87F8V4"/>
<organism evidence="3 4">
    <name type="scientific">Streptococcus suis R61</name>
    <dbReference type="NCBI Taxonomy" id="996306"/>
    <lineage>
        <taxon>Bacteria</taxon>
        <taxon>Bacillati</taxon>
        <taxon>Bacillota</taxon>
        <taxon>Bacilli</taxon>
        <taxon>Lactobacillales</taxon>
        <taxon>Streptococcaceae</taxon>
        <taxon>Streptococcus</taxon>
    </lineage>
</organism>
<dbReference type="Proteomes" id="UP000004014">
    <property type="component" value="Unassembled WGS sequence"/>
</dbReference>
<comment type="caution">
    <text evidence="3">The sequence shown here is derived from an EMBL/GenBank/DDBJ whole genome shotgun (WGS) entry which is preliminary data.</text>
</comment>
<dbReference type="Pfam" id="PF13439">
    <property type="entry name" value="Glyco_transf_4"/>
    <property type="match status" value="1"/>
</dbReference>
<dbReference type="CDD" id="cd03808">
    <property type="entry name" value="GT4_CapM-like"/>
    <property type="match status" value="1"/>
</dbReference>
<feature type="domain" description="Glycosyltransferase subfamily 4-like N-terminal" evidence="2">
    <location>
        <begin position="28"/>
        <end position="167"/>
    </location>
</feature>
<evidence type="ECO:0000259" key="2">
    <source>
        <dbReference type="Pfam" id="PF13439"/>
    </source>
</evidence>